<feature type="domain" description="TRAP C4-dicarboxylate transport system permease DctM subunit" evidence="8">
    <location>
        <begin position="13"/>
        <end position="424"/>
    </location>
</feature>
<keyword evidence="2" id="KW-1003">Cell membrane</keyword>
<dbReference type="AlphaFoldDB" id="A0A5U5V290"/>
<dbReference type="EMBL" id="AAGPUO010000015">
    <property type="protein sequence ID" value="EBQ6858621.1"/>
    <property type="molecule type" value="Genomic_DNA"/>
</dbReference>
<comment type="subcellular location">
    <subcellularLocation>
        <location evidence="1 7">Cell inner membrane</location>
        <topology evidence="1 7">Multi-pass membrane protein</topology>
    </subcellularLocation>
</comment>
<dbReference type="PANTHER" id="PTHR33362">
    <property type="entry name" value="SIALIC ACID TRAP TRANSPORTER PERMEASE PROTEIN SIAT-RELATED"/>
    <property type="match status" value="1"/>
</dbReference>
<keyword evidence="7" id="KW-0813">Transport</keyword>
<evidence type="ECO:0000256" key="2">
    <source>
        <dbReference type="ARBA" id="ARBA00022475"/>
    </source>
</evidence>
<keyword evidence="4 7" id="KW-0812">Transmembrane</keyword>
<dbReference type="InterPro" id="IPR010656">
    <property type="entry name" value="DctM"/>
</dbReference>
<feature type="transmembrane region" description="Helical" evidence="7">
    <location>
        <begin position="142"/>
        <end position="169"/>
    </location>
</feature>
<evidence type="ECO:0000256" key="6">
    <source>
        <dbReference type="ARBA" id="ARBA00023136"/>
    </source>
</evidence>
<comment type="similarity">
    <text evidence="7">Belongs to the TRAP transporter large permease family.</text>
</comment>
<feature type="transmembrane region" description="Helical" evidence="7">
    <location>
        <begin position="276"/>
        <end position="302"/>
    </location>
</feature>
<feature type="transmembrane region" description="Helical" evidence="7">
    <location>
        <begin position="61"/>
        <end position="85"/>
    </location>
</feature>
<name>A0A5U5V290_SALER</name>
<feature type="transmembrane region" description="Helical" evidence="7">
    <location>
        <begin position="105"/>
        <end position="130"/>
    </location>
</feature>
<feature type="transmembrane region" description="Helical" evidence="7">
    <location>
        <begin position="245"/>
        <end position="264"/>
    </location>
</feature>
<dbReference type="InterPro" id="IPR004681">
    <property type="entry name" value="TRAP_DctM"/>
</dbReference>
<evidence type="ECO:0000256" key="4">
    <source>
        <dbReference type="ARBA" id="ARBA00022692"/>
    </source>
</evidence>
<evidence type="ECO:0000313" key="9">
    <source>
        <dbReference type="EMBL" id="EBQ6858621.1"/>
    </source>
</evidence>
<sequence>MIDPIFASCTLIAVFVVLLAMGAPIGICIVIASFSTMMLVLPFDISMFATAQKMFSSLDSFALLAVPFFVLSGVIMNSGGIAARLVNFAKLFTGKLPGSLSYTNIVGNMMFGAISGSAIAASTSIGGVMVPMSAREGYDRGFAAAVNIASAPTGMLIPPTTAFILYALASGGTSIAALFAGGLVAGVLWGVGCMLVTLVVAKRRNYRVFFTVQKGMALKVAVEAIPSLLLIVIIVGGIVQGIFTAIEASAIAVVYTLLLTMVFYRTLKIKDLPSILLQTVVMTGVIMFLLATSSAMSFSMSITNIPAALSDMILGISANKLVILLVITVFLLIIGAFMDIGPAILIFTPILLPIMAKLGVDPVHFGIIMIYNLAIGTITPPVGSGLYVGASVGKVKVEEVIKPLLPFYGTIIGVLLLITYIPEITLFLPRLLGIM</sequence>
<comment type="subunit">
    <text evidence="7">The complex comprises the extracytoplasmic solute receptor protein and the two transmembrane proteins.</text>
</comment>
<feature type="transmembrane region" description="Helical" evidence="7">
    <location>
        <begin position="220"/>
        <end position="239"/>
    </location>
</feature>
<dbReference type="Pfam" id="PF06808">
    <property type="entry name" value="DctM"/>
    <property type="match status" value="1"/>
</dbReference>
<keyword evidence="5 7" id="KW-1133">Transmembrane helix</keyword>
<organism evidence="9">
    <name type="scientific">Salmonella enterica</name>
    <name type="common">Salmonella choleraesuis</name>
    <dbReference type="NCBI Taxonomy" id="28901"/>
    <lineage>
        <taxon>Bacteria</taxon>
        <taxon>Pseudomonadati</taxon>
        <taxon>Pseudomonadota</taxon>
        <taxon>Gammaproteobacteria</taxon>
        <taxon>Enterobacterales</taxon>
        <taxon>Enterobacteriaceae</taxon>
        <taxon>Salmonella</taxon>
    </lineage>
</organism>
<comment type="caution">
    <text evidence="9">The sequence shown here is derived from an EMBL/GenBank/DDBJ whole genome shotgun (WGS) entry which is preliminary data.</text>
</comment>
<evidence type="ECO:0000256" key="5">
    <source>
        <dbReference type="ARBA" id="ARBA00022989"/>
    </source>
</evidence>
<dbReference type="PIRSF" id="PIRSF006066">
    <property type="entry name" value="HI0050"/>
    <property type="match status" value="1"/>
</dbReference>
<feature type="transmembrane region" description="Helical" evidence="7">
    <location>
        <begin position="12"/>
        <end position="41"/>
    </location>
</feature>
<evidence type="ECO:0000259" key="8">
    <source>
        <dbReference type="Pfam" id="PF06808"/>
    </source>
</evidence>
<dbReference type="PANTHER" id="PTHR33362:SF2">
    <property type="entry name" value="TRAP TRANSPORTER LARGE PERMEASE PROTEIN"/>
    <property type="match status" value="1"/>
</dbReference>
<gene>
    <name evidence="9" type="ORF">BUX03_11420</name>
</gene>
<comment type="function">
    <text evidence="7">Part of the tripartite ATP-independent periplasmic (TRAP) transport system.</text>
</comment>
<evidence type="ECO:0000256" key="7">
    <source>
        <dbReference type="RuleBase" id="RU369079"/>
    </source>
</evidence>
<evidence type="ECO:0000256" key="3">
    <source>
        <dbReference type="ARBA" id="ARBA00022519"/>
    </source>
</evidence>
<feature type="transmembrane region" description="Helical" evidence="7">
    <location>
        <begin position="364"/>
        <end position="387"/>
    </location>
</feature>
<dbReference type="NCBIfam" id="TIGR00786">
    <property type="entry name" value="dctM"/>
    <property type="match status" value="1"/>
</dbReference>
<keyword evidence="3 7" id="KW-0997">Cell inner membrane</keyword>
<feature type="transmembrane region" description="Helical" evidence="7">
    <location>
        <begin position="407"/>
        <end position="428"/>
    </location>
</feature>
<feature type="transmembrane region" description="Helical" evidence="7">
    <location>
        <begin position="175"/>
        <end position="200"/>
    </location>
</feature>
<reference evidence="9" key="1">
    <citation type="submission" date="2018-07" db="EMBL/GenBank/DDBJ databases">
        <authorList>
            <consortium name="GenomeTrakr network: Whole genome sequencing for foodborne pathogen traceback"/>
        </authorList>
    </citation>
    <scope>NUCLEOTIDE SEQUENCE</scope>
    <source>
        <strain evidence="9">FDA00011140</strain>
    </source>
</reference>
<keyword evidence="6 7" id="KW-0472">Membrane</keyword>
<protein>
    <recommendedName>
        <fullName evidence="7">TRAP transporter large permease protein</fullName>
    </recommendedName>
</protein>
<dbReference type="GO" id="GO:0022857">
    <property type="term" value="F:transmembrane transporter activity"/>
    <property type="evidence" value="ECO:0007669"/>
    <property type="project" value="UniProtKB-UniRule"/>
</dbReference>
<accession>A0A5U5V290</accession>
<dbReference type="GO" id="GO:0005886">
    <property type="term" value="C:plasma membrane"/>
    <property type="evidence" value="ECO:0007669"/>
    <property type="project" value="UniProtKB-SubCell"/>
</dbReference>
<feature type="transmembrane region" description="Helical" evidence="7">
    <location>
        <begin position="322"/>
        <end position="352"/>
    </location>
</feature>
<evidence type="ECO:0000256" key="1">
    <source>
        <dbReference type="ARBA" id="ARBA00004429"/>
    </source>
</evidence>
<proteinExistence type="inferred from homology"/>